<dbReference type="AlphaFoldDB" id="A0A242A8J2"/>
<protein>
    <recommendedName>
        <fullName evidence="10">L,D-TPase catalytic domain-containing protein</fullName>
    </recommendedName>
</protein>
<evidence type="ECO:0000313" key="12">
    <source>
        <dbReference type="Proteomes" id="UP000195043"/>
    </source>
</evidence>
<dbReference type="InterPro" id="IPR005490">
    <property type="entry name" value="LD_TPept_cat_dom"/>
</dbReference>
<keyword evidence="12" id="KW-1185">Reference proteome</keyword>
<evidence type="ECO:0000256" key="6">
    <source>
        <dbReference type="ARBA" id="ARBA00023316"/>
    </source>
</evidence>
<evidence type="ECO:0000256" key="9">
    <source>
        <dbReference type="SAM" id="SignalP"/>
    </source>
</evidence>
<feature type="domain" description="L,D-TPase catalytic" evidence="10">
    <location>
        <begin position="637"/>
        <end position="757"/>
    </location>
</feature>
<keyword evidence="6 7" id="KW-0961">Cell wall biogenesis/degradation</keyword>
<evidence type="ECO:0000313" key="11">
    <source>
        <dbReference type="EMBL" id="OTN77344.1"/>
    </source>
</evidence>
<organism evidence="11 12">
    <name type="scientific">Candidatus Enterococcus testudinis</name>
    <dbReference type="NCBI Taxonomy" id="1834191"/>
    <lineage>
        <taxon>Bacteria</taxon>
        <taxon>Bacillati</taxon>
        <taxon>Bacillota</taxon>
        <taxon>Bacilli</taxon>
        <taxon>Lactobacillales</taxon>
        <taxon>Enterococcaceae</taxon>
        <taxon>Enterococcus</taxon>
    </lineage>
</organism>
<dbReference type="Pfam" id="PF03734">
    <property type="entry name" value="YkuD"/>
    <property type="match status" value="1"/>
</dbReference>
<gene>
    <name evidence="11" type="ORF">A5886_002444</name>
</gene>
<feature type="signal peptide" evidence="9">
    <location>
        <begin position="1"/>
        <end position="24"/>
    </location>
</feature>
<reference evidence="11 12" key="1">
    <citation type="submission" date="2017-05" db="EMBL/GenBank/DDBJ databases">
        <title>The Genome Sequence of Enterococcus sp. 8G7_MSG3316.</title>
        <authorList>
            <consortium name="The Broad Institute Genomics Platform"/>
            <consortium name="The Broad Institute Genomic Center for Infectious Diseases"/>
            <person name="Earl A."/>
            <person name="Manson A."/>
            <person name="Schwartman J."/>
            <person name="Gilmore M."/>
            <person name="Abouelleil A."/>
            <person name="Cao P."/>
            <person name="Chapman S."/>
            <person name="Cusick C."/>
            <person name="Shea T."/>
            <person name="Young S."/>
            <person name="Neafsey D."/>
            <person name="Nusbaum C."/>
            <person name="Birren B."/>
        </authorList>
    </citation>
    <scope>NUCLEOTIDE SEQUENCE [LARGE SCALE GENOMIC DNA]</scope>
    <source>
        <strain evidence="11 12">8G7_MSG3316</strain>
    </source>
</reference>
<feature type="active site" description="Proton donor/acceptor" evidence="7">
    <location>
        <position position="704"/>
    </location>
</feature>
<dbReference type="GO" id="GO:0016740">
    <property type="term" value="F:transferase activity"/>
    <property type="evidence" value="ECO:0007669"/>
    <property type="project" value="UniProtKB-KW"/>
</dbReference>
<dbReference type="GO" id="GO:0071972">
    <property type="term" value="F:peptidoglycan L,D-transpeptidase activity"/>
    <property type="evidence" value="ECO:0007669"/>
    <property type="project" value="TreeGrafter"/>
</dbReference>
<dbReference type="Gene3D" id="2.30.30.170">
    <property type="match status" value="1"/>
</dbReference>
<dbReference type="RefSeq" id="WP_086275379.1">
    <property type="nucleotide sequence ID" value="NZ_NGKU01000001.1"/>
</dbReference>
<dbReference type="InterPro" id="IPR050979">
    <property type="entry name" value="LD-transpeptidase"/>
</dbReference>
<dbReference type="STRING" id="1834191.A5886_002444"/>
<dbReference type="OrthoDB" id="2173042at2"/>
<evidence type="ECO:0000256" key="2">
    <source>
        <dbReference type="ARBA" id="ARBA00022679"/>
    </source>
</evidence>
<dbReference type="Pfam" id="PF13457">
    <property type="entry name" value="GW"/>
    <property type="match status" value="4"/>
</dbReference>
<evidence type="ECO:0000256" key="3">
    <source>
        <dbReference type="ARBA" id="ARBA00022729"/>
    </source>
</evidence>
<dbReference type="GO" id="GO:0071555">
    <property type="term" value="P:cell wall organization"/>
    <property type="evidence" value="ECO:0007669"/>
    <property type="project" value="UniProtKB-UniRule"/>
</dbReference>
<dbReference type="PANTHER" id="PTHR30582:SF2">
    <property type="entry name" value="L,D-TRANSPEPTIDASE YCIB-RELATED"/>
    <property type="match status" value="1"/>
</dbReference>
<keyword evidence="5 7" id="KW-0573">Peptidoglycan synthesis</keyword>
<dbReference type="GO" id="GO:0005576">
    <property type="term" value="C:extracellular region"/>
    <property type="evidence" value="ECO:0007669"/>
    <property type="project" value="TreeGrafter"/>
</dbReference>
<feature type="region of interest" description="Disordered" evidence="8">
    <location>
        <begin position="37"/>
        <end position="121"/>
    </location>
</feature>
<comment type="pathway">
    <text evidence="1 7">Cell wall biogenesis; peptidoglycan biosynthesis.</text>
</comment>
<proteinExistence type="predicted"/>
<dbReference type="PANTHER" id="PTHR30582">
    <property type="entry name" value="L,D-TRANSPEPTIDASE"/>
    <property type="match status" value="1"/>
</dbReference>
<dbReference type="InterPro" id="IPR038063">
    <property type="entry name" value="Transpep_catalytic_dom"/>
</dbReference>
<feature type="compositionally biased region" description="Polar residues" evidence="8">
    <location>
        <begin position="96"/>
        <end position="121"/>
    </location>
</feature>
<comment type="caution">
    <text evidence="11">The sequence shown here is derived from an EMBL/GenBank/DDBJ whole genome shotgun (WGS) entry which is preliminary data.</text>
</comment>
<dbReference type="EMBL" id="NGKU01000001">
    <property type="protein sequence ID" value="OTN77344.1"/>
    <property type="molecule type" value="Genomic_DNA"/>
</dbReference>
<keyword evidence="3 9" id="KW-0732">Signal</keyword>
<evidence type="ECO:0000256" key="5">
    <source>
        <dbReference type="ARBA" id="ARBA00022984"/>
    </source>
</evidence>
<name>A0A242A8J2_9ENTE</name>
<dbReference type="CDD" id="cd16913">
    <property type="entry name" value="YkuD_like"/>
    <property type="match status" value="1"/>
</dbReference>
<dbReference type="InterPro" id="IPR038200">
    <property type="entry name" value="GW_dom_sf"/>
</dbReference>
<dbReference type="SUPFAM" id="SSF82057">
    <property type="entry name" value="Prokaryotic SH3-related domain"/>
    <property type="match status" value="2"/>
</dbReference>
<evidence type="ECO:0000256" key="4">
    <source>
        <dbReference type="ARBA" id="ARBA00022960"/>
    </source>
</evidence>
<keyword evidence="4 7" id="KW-0133">Cell shape</keyword>
<dbReference type="UniPathway" id="UPA00219"/>
<feature type="active site" description="Nucleophile" evidence="7">
    <location>
        <position position="733"/>
    </location>
</feature>
<accession>A0A242A8J2</accession>
<dbReference type="Proteomes" id="UP000195043">
    <property type="component" value="Unassembled WGS sequence"/>
</dbReference>
<keyword evidence="2" id="KW-0808">Transferase</keyword>
<evidence type="ECO:0000256" key="7">
    <source>
        <dbReference type="PROSITE-ProRule" id="PRU01373"/>
    </source>
</evidence>
<dbReference type="SUPFAM" id="SSF141523">
    <property type="entry name" value="L,D-transpeptidase catalytic domain-like"/>
    <property type="match status" value="1"/>
</dbReference>
<evidence type="ECO:0000259" key="10">
    <source>
        <dbReference type="PROSITE" id="PS52029"/>
    </source>
</evidence>
<dbReference type="PROSITE" id="PS52029">
    <property type="entry name" value="LD_TPASE"/>
    <property type="match status" value="1"/>
</dbReference>
<dbReference type="GO" id="GO:0018104">
    <property type="term" value="P:peptidoglycan-protein cross-linking"/>
    <property type="evidence" value="ECO:0007669"/>
    <property type="project" value="TreeGrafter"/>
</dbReference>
<dbReference type="Gene3D" id="2.40.440.10">
    <property type="entry name" value="L,D-transpeptidase catalytic domain-like"/>
    <property type="match status" value="1"/>
</dbReference>
<evidence type="ECO:0000256" key="1">
    <source>
        <dbReference type="ARBA" id="ARBA00004752"/>
    </source>
</evidence>
<evidence type="ECO:0000256" key="8">
    <source>
        <dbReference type="SAM" id="MobiDB-lite"/>
    </source>
</evidence>
<sequence length="758" mass="83477">MKKVKRRVLNSVFAFLLLATPVLGTGIEVYATATDTTATSDSAATDTDSAIEEENSTTQSTGNGASGEPSTSEEESQSTTDTGSDTPSSYEGVIEEQTSGSAATEKNPSSATSEESELQGITSFSDQTEAIVVEEVQGYVTQYVKLKTIAINDTENVPTSTLFYQLTEGTLTENGSNQALAGQTFKAVKKYQEPTTKQEYLLLQNDQGKAGIVEIGAVSIASGTLKTEQTYVTIQKNNYPVWQSVFLDTQLTTTANYNQKTYLVKESFYKNSNKATYYALYDNKQTFIGWVNAAGTKAAANAGGVWQKENKYATITSSNYTLWQNFNWTAQKGTSAAINGQTVKVTGKYRHFNGSTYYSLYDKNNKWLGYINATGVKLSSNAQGAYQNYGKYVTLTKKNYTIWGNFSWTSKKNNTTTLAGKTYLAKGKYSHANGAVYLSLYDKSGKWIGYLNADAATVANNQGGTWQSEKLTVQMKNSNYTLWQDLNFSKKKASSSNYLNQTIQVTGKYQHYNGSTYYSLYKNNQWLGYINATGVKTAHTIYSQSSISRYVIVNNSSGNFFDKADPNSTKLGAKSAYKGYMAQATKLAKTSDGNYLYLVSPAGKIGWIKESQTYSVNSNFWMYTTGGKYPSLDVKNLNIQVSISKQRVYIKSGDKVIYTMLCSTGAVGTPTPLGSFRIQAEKGLAFSSAAYYRSFKDHGVYLFHTIPTSIAWSTNTFSAIEGRKLGTRASHGCIRLAVPDAKWFYYNMPYNTPVKIVN</sequence>
<dbReference type="InterPro" id="IPR025987">
    <property type="entry name" value="GW_dom"/>
</dbReference>
<feature type="chain" id="PRO_5038332125" description="L,D-TPase catalytic domain-containing protein" evidence="9">
    <location>
        <begin position="25"/>
        <end position="758"/>
    </location>
</feature>
<feature type="compositionally biased region" description="Low complexity" evidence="8">
    <location>
        <begin position="77"/>
        <end position="89"/>
    </location>
</feature>
<feature type="compositionally biased region" description="Low complexity" evidence="8">
    <location>
        <begin position="37"/>
        <end position="48"/>
    </location>
</feature>
<dbReference type="GO" id="GO:0008360">
    <property type="term" value="P:regulation of cell shape"/>
    <property type="evidence" value="ECO:0007669"/>
    <property type="project" value="UniProtKB-UniRule"/>
</dbReference>